<dbReference type="PANTHER" id="PTHR23081:SF36">
    <property type="entry name" value="RNA POLYMERASE II SUBUNIT A C-TERMINAL DOMAIN PHOSPHATASE"/>
    <property type="match status" value="1"/>
</dbReference>
<dbReference type="InterPro" id="IPR001357">
    <property type="entry name" value="BRCT_dom"/>
</dbReference>
<dbReference type="Gene3D" id="3.40.50.10190">
    <property type="entry name" value="BRCT domain"/>
    <property type="match status" value="1"/>
</dbReference>
<evidence type="ECO:0000313" key="11">
    <source>
        <dbReference type="Proteomes" id="UP000780801"/>
    </source>
</evidence>
<evidence type="ECO:0000259" key="9">
    <source>
        <dbReference type="PROSITE" id="PS50969"/>
    </source>
</evidence>
<dbReference type="InterPro" id="IPR039189">
    <property type="entry name" value="Fcp1"/>
</dbReference>
<evidence type="ECO:0000256" key="6">
    <source>
        <dbReference type="ARBA" id="ARBA00048336"/>
    </source>
</evidence>
<feature type="region of interest" description="Disordered" evidence="7">
    <location>
        <begin position="486"/>
        <end position="542"/>
    </location>
</feature>
<dbReference type="InterPro" id="IPR004274">
    <property type="entry name" value="FCP1_dom"/>
</dbReference>
<sequence>MTESNLTYHIPKHHTPAVIVGIKTAVDKTQSEGDELLEYEYKEQVKGFSDEATTSILARRAEIRSSRDGIVRTILVAKGDTISDENQALIEYEVCEHVTQYEGMCCSCYKLVPKDSKSHINITHDATSLSVSRSEAKRLEQDTVNRLLAEGKLSLIVDLDQTLIHATVGKAIDEWVNSQKGVPEDIRKFPLPDSPTPYYIKLSLYELHIYTMGTRNYAAAVANAIDPDGKFFSQRIVSRDENSNEYFVGAGDINADFLPKQAPVVTTLPGPEATATTPDSDDKATTSTTTETSTPETVAASDSPDSTKTLAGLEISASAATTPDKVEPDSEKVKTPSAGKPLTLEDNDHELRNILEILETIHERFYDAREQYLQGESRKQADVKAIIQDMKKTVLRGFNLVFSSIIPLGQDPERADIWRQAAIFGAECSHDLSSRVTHLVAAKPGTAKVAKALHRKTIKIVRPEWLYHSIGKWQRQEESQYLLPDVQGKKNRTSNSPAPTIDPPTTTEAEGANETGLEEDEDGDDEDDQGGISEGMDENHRPLSINKEEMNEHLKSVNWDDLDKEVEDFVGDLDDTDFDSDTSTQSVSRSDVNMEVDQNPTPALNLKRARIPRRSNLGATVTYASSDDDDDEHGNERGDHSPAVATILKPEGDNFDSSQQFGDESDGDMEEEGSDSNDSGIDAAREKKRPRLRAKRRRTIAGNGESLGEDNEEDSDGMGDIELLGESGAEGSAVEDDEEDDDDFLKDLENDIDAQLNESDEVDQGRNND</sequence>
<dbReference type="EC" id="3.1.3.16" evidence="2"/>
<dbReference type="OrthoDB" id="10249888at2759"/>
<gene>
    <name evidence="10" type="primary">FCP1</name>
    <name evidence="10" type="ORF">BGW38_010726</name>
</gene>
<dbReference type="PANTHER" id="PTHR23081">
    <property type="entry name" value="RNA POLYMERASE II CTD PHOSPHATASE"/>
    <property type="match status" value="1"/>
</dbReference>
<accession>A0A9P6FY31</accession>
<dbReference type="InterPro" id="IPR036420">
    <property type="entry name" value="BRCT_dom_sf"/>
</dbReference>
<feature type="domain" description="FCP1 homology" evidence="9">
    <location>
        <begin position="148"/>
        <end position="313"/>
    </location>
</feature>
<dbReference type="PROSITE" id="PS50172">
    <property type="entry name" value="BRCT"/>
    <property type="match status" value="1"/>
</dbReference>
<dbReference type="GO" id="GO:0005634">
    <property type="term" value="C:nucleus"/>
    <property type="evidence" value="ECO:0007669"/>
    <property type="project" value="UniProtKB-SubCell"/>
</dbReference>
<dbReference type="Gene3D" id="3.40.50.1000">
    <property type="entry name" value="HAD superfamily/HAD-like"/>
    <property type="match status" value="1"/>
</dbReference>
<evidence type="ECO:0000256" key="5">
    <source>
        <dbReference type="ARBA" id="ARBA00047761"/>
    </source>
</evidence>
<evidence type="ECO:0000256" key="7">
    <source>
        <dbReference type="SAM" id="MobiDB-lite"/>
    </source>
</evidence>
<dbReference type="Pfam" id="PF00533">
    <property type="entry name" value="BRCT"/>
    <property type="match status" value="1"/>
</dbReference>
<evidence type="ECO:0000313" key="10">
    <source>
        <dbReference type="EMBL" id="KAF9582816.1"/>
    </source>
</evidence>
<dbReference type="InterPro" id="IPR036412">
    <property type="entry name" value="HAD-like_sf"/>
</dbReference>
<feature type="compositionally biased region" description="Acidic residues" evidence="7">
    <location>
        <begin position="707"/>
        <end position="719"/>
    </location>
</feature>
<keyword evidence="11" id="KW-1185">Reference proteome</keyword>
<dbReference type="SUPFAM" id="SSF56784">
    <property type="entry name" value="HAD-like"/>
    <property type="match status" value="1"/>
</dbReference>
<dbReference type="GO" id="GO:0008420">
    <property type="term" value="F:RNA polymerase II CTD heptapeptide repeat phosphatase activity"/>
    <property type="evidence" value="ECO:0007669"/>
    <property type="project" value="InterPro"/>
</dbReference>
<dbReference type="CDD" id="cd17729">
    <property type="entry name" value="BRCT_CTDP1"/>
    <property type="match status" value="1"/>
</dbReference>
<reference evidence="10" key="1">
    <citation type="journal article" date="2020" name="Fungal Divers.">
        <title>Resolving the Mortierellaceae phylogeny through synthesis of multi-gene phylogenetics and phylogenomics.</title>
        <authorList>
            <person name="Vandepol N."/>
            <person name="Liber J."/>
            <person name="Desiro A."/>
            <person name="Na H."/>
            <person name="Kennedy M."/>
            <person name="Barry K."/>
            <person name="Grigoriev I.V."/>
            <person name="Miller A.N."/>
            <person name="O'Donnell K."/>
            <person name="Stajich J.E."/>
            <person name="Bonito G."/>
        </authorList>
    </citation>
    <scope>NUCLEOTIDE SEQUENCE</scope>
    <source>
        <strain evidence="10">KOD1015</strain>
    </source>
</reference>
<feature type="domain" description="BRCT" evidence="8">
    <location>
        <begin position="390"/>
        <end position="483"/>
    </location>
</feature>
<dbReference type="EMBL" id="JAABOA010000915">
    <property type="protein sequence ID" value="KAF9582816.1"/>
    <property type="molecule type" value="Genomic_DNA"/>
</dbReference>
<feature type="compositionally biased region" description="Basic and acidic residues" evidence="7">
    <location>
        <begin position="324"/>
        <end position="334"/>
    </location>
</feature>
<comment type="catalytic activity">
    <reaction evidence="5">
        <text>O-phospho-L-seryl-[protein] + H2O = L-seryl-[protein] + phosphate</text>
        <dbReference type="Rhea" id="RHEA:20629"/>
        <dbReference type="Rhea" id="RHEA-COMP:9863"/>
        <dbReference type="Rhea" id="RHEA-COMP:11604"/>
        <dbReference type="ChEBI" id="CHEBI:15377"/>
        <dbReference type="ChEBI" id="CHEBI:29999"/>
        <dbReference type="ChEBI" id="CHEBI:43474"/>
        <dbReference type="ChEBI" id="CHEBI:83421"/>
        <dbReference type="EC" id="3.1.3.16"/>
    </reaction>
</comment>
<dbReference type="PROSITE" id="PS50969">
    <property type="entry name" value="FCP1"/>
    <property type="match status" value="1"/>
</dbReference>
<evidence type="ECO:0000256" key="3">
    <source>
        <dbReference type="ARBA" id="ARBA00022801"/>
    </source>
</evidence>
<dbReference type="Proteomes" id="UP000780801">
    <property type="component" value="Unassembled WGS sequence"/>
</dbReference>
<dbReference type="SMART" id="SM00577">
    <property type="entry name" value="CPDc"/>
    <property type="match status" value="1"/>
</dbReference>
<dbReference type="SUPFAM" id="SSF52113">
    <property type="entry name" value="BRCT domain"/>
    <property type="match status" value="1"/>
</dbReference>
<protein>
    <recommendedName>
        <fullName evidence="2">protein-serine/threonine phosphatase</fullName>
        <ecNumber evidence="2">3.1.3.16</ecNumber>
    </recommendedName>
</protein>
<proteinExistence type="predicted"/>
<dbReference type="CDD" id="cd07521">
    <property type="entry name" value="HAD_FCP1-like"/>
    <property type="match status" value="1"/>
</dbReference>
<dbReference type="InterPro" id="IPR023214">
    <property type="entry name" value="HAD_sf"/>
</dbReference>
<feature type="compositionally biased region" description="Acidic residues" evidence="7">
    <location>
        <begin position="733"/>
        <end position="744"/>
    </location>
</feature>
<comment type="caution">
    <text evidence="10">The sequence shown here is derived from an EMBL/GenBank/DDBJ whole genome shotgun (WGS) entry which is preliminary data.</text>
</comment>
<feature type="region of interest" description="Disordered" evidence="7">
    <location>
        <begin position="572"/>
        <end position="744"/>
    </location>
</feature>
<feature type="compositionally biased region" description="Basic residues" evidence="7">
    <location>
        <begin position="686"/>
        <end position="699"/>
    </location>
</feature>
<dbReference type="AlphaFoldDB" id="A0A9P6FY31"/>
<feature type="compositionally biased region" description="Low complexity" evidence="7">
    <location>
        <begin position="285"/>
        <end position="297"/>
    </location>
</feature>
<comment type="catalytic activity">
    <reaction evidence="6">
        <text>O-phospho-L-threonyl-[protein] + H2O = L-threonyl-[protein] + phosphate</text>
        <dbReference type="Rhea" id="RHEA:47004"/>
        <dbReference type="Rhea" id="RHEA-COMP:11060"/>
        <dbReference type="Rhea" id="RHEA-COMP:11605"/>
        <dbReference type="ChEBI" id="CHEBI:15377"/>
        <dbReference type="ChEBI" id="CHEBI:30013"/>
        <dbReference type="ChEBI" id="CHEBI:43474"/>
        <dbReference type="ChEBI" id="CHEBI:61977"/>
        <dbReference type="EC" id="3.1.3.16"/>
    </reaction>
</comment>
<evidence type="ECO:0000256" key="2">
    <source>
        <dbReference type="ARBA" id="ARBA00013081"/>
    </source>
</evidence>
<feature type="compositionally biased region" description="Acidic residues" evidence="7">
    <location>
        <begin position="663"/>
        <end position="675"/>
    </location>
</feature>
<feature type="compositionally biased region" description="Low complexity" evidence="7">
    <location>
        <begin position="505"/>
        <end position="515"/>
    </location>
</feature>
<organism evidence="10 11">
    <name type="scientific">Lunasporangiospora selenospora</name>
    <dbReference type="NCBI Taxonomy" id="979761"/>
    <lineage>
        <taxon>Eukaryota</taxon>
        <taxon>Fungi</taxon>
        <taxon>Fungi incertae sedis</taxon>
        <taxon>Mucoromycota</taxon>
        <taxon>Mortierellomycotina</taxon>
        <taxon>Mortierellomycetes</taxon>
        <taxon>Mortierellales</taxon>
        <taxon>Mortierellaceae</taxon>
        <taxon>Lunasporangiospora</taxon>
    </lineage>
</organism>
<evidence type="ECO:0000256" key="1">
    <source>
        <dbReference type="ARBA" id="ARBA00004123"/>
    </source>
</evidence>
<feature type="region of interest" description="Disordered" evidence="7">
    <location>
        <begin position="264"/>
        <end position="344"/>
    </location>
</feature>
<name>A0A9P6FY31_9FUNG</name>
<dbReference type="Pfam" id="PF03031">
    <property type="entry name" value="NIF"/>
    <property type="match status" value="1"/>
</dbReference>
<keyword evidence="4" id="KW-0539">Nucleus</keyword>
<evidence type="ECO:0000256" key="4">
    <source>
        <dbReference type="ARBA" id="ARBA00023242"/>
    </source>
</evidence>
<evidence type="ECO:0000259" key="8">
    <source>
        <dbReference type="PROSITE" id="PS50172"/>
    </source>
</evidence>
<dbReference type="SMART" id="SM00292">
    <property type="entry name" value="BRCT"/>
    <property type="match status" value="1"/>
</dbReference>
<comment type="subcellular location">
    <subcellularLocation>
        <location evidence="1">Nucleus</location>
    </subcellularLocation>
</comment>
<feature type="non-terminal residue" evidence="10">
    <location>
        <position position="769"/>
    </location>
</feature>
<keyword evidence="3" id="KW-0378">Hydrolase</keyword>
<feature type="compositionally biased region" description="Acidic residues" evidence="7">
    <location>
        <begin position="516"/>
        <end position="529"/>
    </location>
</feature>